<reference evidence="6" key="3">
    <citation type="submission" date="2020-03" db="EMBL/GenBank/DDBJ databases">
        <title>Sequencing and Assembly of Multiple Reported Metal-Biooxidizing Members of the Extremely Thermoacidophilic Archaeal Family Sulfolobaceae.</title>
        <authorList>
            <person name="Counts J.A."/>
            <person name="Kelly R.M."/>
        </authorList>
    </citation>
    <scope>NUCLEOTIDE SEQUENCE [LARGE SCALE GENOMIC DNA]</scope>
    <source>
        <strain evidence="6">HO1-1</strain>
    </source>
</reference>
<comment type="similarity">
    <text evidence="1">Belongs to the UbiD family.</text>
</comment>
<sequence>MPFKDLRDYLNYMSSKGKLIEVNKEVDTNLEIAELGRMATYSNLPPLLFTNVRGFPGWKVITNVYYSMEGMKELFGTDKLEGIAENFLSNLGELPISILDKIRSLPSLLKMGKYMPKEKKPAFSEDKDLNLQRIPATKTWPKDAGRYMTFSIVITRDPEREVNNLSVYRIQILNEREALIHWQAFKRGSLSAAKYRDQGITRVPVAIVNGVDPIIAFTAASPVPPGLDKYLFAGILRNEGVDVVQLGNGILVPAHAESVFEGYVDLSDLRLEGPFGDHLGYYTPQDYYPVFKLEKAYVRENPVYHVTSVGKPPLEDAWIGKAVERIFLPFLKMIIPDLVDMNLPEYGLFTGIGIFSIKKRYPGQARRAMMSVWGTGQLSFLKTIIIVDSDVNIHDINQVIYALASTVDPQRDVMIVTNALNDSLDHTVPSPPLGSKMGIDATRKFKEELGRDWPEEVRSDPETVKRISEVWNEIKSRWIGPPSK</sequence>
<dbReference type="KEGG" id="mhk:DFR87_10185"/>
<name>A0A2U9IVC9_9CREN</name>
<dbReference type="Proteomes" id="UP000247586">
    <property type="component" value="Chromosome"/>
</dbReference>
<evidence type="ECO:0000259" key="2">
    <source>
        <dbReference type="Pfam" id="PF01977"/>
    </source>
</evidence>
<dbReference type="AlphaFoldDB" id="A0A2U9IVC9"/>
<dbReference type="RefSeq" id="WP_054836220.1">
    <property type="nucleotide sequence ID" value="NZ_BBBA01000002.1"/>
</dbReference>
<evidence type="ECO:0000259" key="4">
    <source>
        <dbReference type="Pfam" id="PF20696"/>
    </source>
</evidence>
<dbReference type="GeneID" id="36835713"/>
<evidence type="ECO:0000259" key="3">
    <source>
        <dbReference type="Pfam" id="PF20695"/>
    </source>
</evidence>
<accession>A0A2U9IVC9</accession>
<dbReference type="OrthoDB" id="8480at2157"/>
<dbReference type="EMBL" id="CP029287">
    <property type="protein sequence ID" value="AWR99988.1"/>
    <property type="molecule type" value="Genomic_DNA"/>
</dbReference>
<reference evidence="6" key="2">
    <citation type="submission" date="2020-03" db="EMBL/GenBank/DDBJ databases">
        <title>Complete Genome Sequences of Extremely Thermoacidophilic, Metal-Mobilizing Type-Strain Members of the Archaeal Family Sulfolobaceae: Acidianus brierleyi DSM-1651T, Acidianus sulfidivorans DSM-18786T, Metallosphaera hakonensis DSM-7519T, and Metallosphaera prunae DSM-10039T.</title>
        <authorList>
            <person name="Counts J.A."/>
            <person name="Kelly R.M."/>
        </authorList>
    </citation>
    <scope>NUCLEOTIDE SEQUENCE [LARGE SCALE GENOMIC DNA]</scope>
    <source>
        <strain evidence="6">HO1-1</strain>
    </source>
</reference>
<dbReference type="Pfam" id="PF20696">
    <property type="entry name" value="UbiD_C"/>
    <property type="match status" value="1"/>
</dbReference>
<dbReference type="NCBIfam" id="TIGR00148">
    <property type="entry name" value="UbiD family decarboxylase"/>
    <property type="match status" value="1"/>
</dbReference>
<organism evidence="5 6">
    <name type="scientific">Metallosphaera hakonensis JCM 8857 = DSM 7519</name>
    <dbReference type="NCBI Taxonomy" id="1293036"/>
    <lineage>
        <taxon>Archaea</taxon>
        <taxon>Thermoproteota</taxon>
        <taxon>Thermoprotei</taxon>
        <taxon>Sulfolobales</taxon>
        <taxon>Sulfolobaceae</taxon>
        <taxon>Metallosphaera</taxon>
    </lineage>
</organism>
<evidence type="ECO:0000256" key="1">
    <source>
        <dbReference type="ARBA" id="ARBA00010021"/>
    </source>
</evidence>
<dbReference type="GO" id="GO:0005737">
    <property type="term" value="C:cytoplasm"/>
    <property type="evidence" value="ECO:0007669"/>
    <property type="project" value="TreeGrafter"/>
</dbReference>
<gene>
    <name evidence="5" type="ORF">DFR87_10185</name>
</gene>
<keyword evidence="6" id="KW-1185">Reference proteome</keyword>
<dbReference type="PANTHER" id="PTHR30108:SF17">
    <property type="entry name" value="FERULIC ACID DECARBOXYLASE 1"/>
    <property type="match status" value="1"/>
</dbReference>
<dbReference type="InterPro" id="IPR049383">
    <property type="entry name" value="UbiD-like_N"/>
</dbReference>
<protein>
    <submittedName>
        <fullName evidence="5">UbiD family decarboxylase</fullName>
    </submittedName>
</protein>
<dbReference type="PANTHER" id="PTHR30108">
    <property type="entry name" value="3-OCTAPRENYL-4-HYDROXYBENZOATE CARBOXY-LYASE-RELATED"/>
    <property type="match status" value="1"/>
</dbReference>
<reference evidence="5 6" key="1">
    <citation type="submission" date="2018-05" db="EMBL/GenBank/DDBJ databases">
        <title>Complete Genome Sequences of Extremely Thermoacidophilic, Metal-Mobilizing Type-Strain Members of the Archaeal Family Sulfolobaceae: Acidianus brierleyi DSM-1651T, Acidianus sulfidivorans DSM-18786T, Metallosphaera hakonensis DSM-7519T, and Metallosphaera prunae DSM-10039T.</title>
        <authorList>
            <person name="Counts J.A."/>
            <person name="Kelly R.M."/>
        </authorList>
    </citation>
    <scope>NUCLEOTIDE SEQUENCE [LARGE SCALE GENOMIC DNA]</scope>
    <source>
        <strain evidence="5 6">HO1-1</strain>
    </source>
</reference>
<evidence type="ECO:0000313" key="5">
    <source>
        <dbReference type="EMBL" id="AWR99988.1"/>
    </source>
</evidence>
<dbReference type="SUPFAM" id="SSF50475">
    <property type="entry name" value="FMN-binding split barrel"/>
    <property type="match status" value="1"/>
</dbReference>
<proteinExistence type="inferred from homology"/>
<dbReference type="InterPro" id="IPR048304">
    <property type="entry name" value="UbiD_Rift_dom"/>
</dbReference>
<evidence type="ECO:0000313" key="6">
    <source>
        <dbReference type="Proteomes" id="UP000247586"/>
    </source>
</evidence>
<feature type="domain" description="3-octaprenyl-4-hydroxybenzoate carboxy-lyase-like Rift-related" evidence="2">
    <location>
        <begin position="124"/>
        <end position="312"/>
    </location>
</feature>
<dbReference type="STRING" id="1293036.GCA_001315825_00573"/>
<dbReference type="Gene3D" id="3.40.1670.10">
    <property type="entry name" value="UbiD C-terminal domain-like"/>
    <property type="match status" value="1"/>
</dbReference>
<dbReference type="SUPFAM" id="SSF143968">
    <property type="entry name" value="UbiD C-terminal domain-like"/>
    <property type="match status" value="1"/>
</dbReference>
<dbReference type="InterPro" id="IPR002830">
    <property type="entry name" value="UbiD"/>
</dbReference>
<dbReference type="GO" id="GO:0016831">
    <property type="term" value="F:carboxy-lyase activity"/>
    <property type="evidence" value="ECO:0007669"/>
    <property type="project" value="InterPro"/>
</dbReference>
<feature type="domain" description="3-octaprenyl-4-hydroxybenzoate carboxy-lyase-like C-terminal" evidence="4">
    <location>
        <begin position="318"/>
        <end position="441"/>
    </location>
</feature>
<dbReference type="Pfam" id="PF20695">
    <property type="entry name" value="UbiD_N"/>
    <property type="match status" value="1"/>
</dbReference>
<dbReference type="InterPro" id="IPR049381">
    <property type="entry name" value="UbiD-like_C"/>
</dbReference>
<dbReference type="Pfam" id="PF01977">
    <property type="entry name" value="UbiD"/>
    <property type="match status" value="1"/>
</dbReference>
<feature type="domain" description="3-octaprenyl-4-hydroxybenzoate carboxy-lyase-like N-terminal" evidence="3">
    <location>
        <begin position="11"/>
        <end position="83"/>
    </location>
</feature>